<dbReference type="Pfam" id="PF21781">
    <property type="entry name" value="DUF6876"/>
    <property type="match status" value="1"/>
</dbReference>
<keyword evidence="3" id="KW-1185">Reference proteome</keyword>
<gene>
    <name evidence="2" type="ORF">EHW67_09405</name>
</gene>
<accession>A0A430K531</accession>
<dbReference type="EMBL" id="RQPJ01000003">
    <property type="protein sequence ID" value="RTE54128.1"/>
    <property type="molecule type" value="Genomic_DNA"/>
</dbReference>
<proteinExistence type="predicted"/>
<protein>
    <recommendedName>
        <fullName evidence="1">DUF6876 domain-containing protein</fullName>
    </recommendedName>
</protein>
<reference evidence="2 3" key="1">
    <citation type="submission" date="2018-11" db="EMBL/GenBank/DDBJ databases">
        <title>Arenibacter aquaticus sp.nov., a marine bacterium isolated from surface seawater in the South China Sea.</title>
        <authorList>
            <person name="Guo J."/>
            <person name="Sun J."/>
        </authorList>
    </citation>
    <scope>NUCLEOTIDE SEQUENCE [LARGE SCALE GENOMIC DNA]</scope>
    <source>
        <strain evidence="2 3">GUO666</strain>
    </source>
</reference>
<evidence type="ECO:0000259" key="1">
    <source>
        <dbReference type="Pfam" id="PF21781"/>
    </source>
</evidence>
<comment type="caution">
    <text evidence="2">The sequence shown here is derived from an EMBL/GenBank/DDBJ whole genome shotgun (WGS) entry which is preliminary data.</text>
</comment>
<dbReference type="InterPro" id="IPR049241">
    <property type="entry name" value="DUF6876"/>
</dbReference>
<dbReference type="OrthoDB" id="1441652at2"/>
<evidence type="ECO:0000313" key="3">
    <source>
        <dbReference type="Proteomes" id="UP000267585"/>
    </source>
</evidence>
<dbReference type="RefSeq" id="WP_126162116.1">
    <property type="nucleotide sequence ID" value="NZ_RQPJ01000003.1"/>
</dbReference>
<dbReference type="AlphaFoldDB" id="A0A430K531"/>
<sequence length="126" mass="14710">MDAKHIELKKGLQHFNGSLRLFKMPLLNTRFTEGIKYLAQAGECFWLVTDTSVIAKSLMDKSRFITIDFKKFSEEEREVRGYGAKIDYSDGNGNIFETHNYHVTDFPLEEIRLFFVDNTLMLPSEY</sequence>
<organism evidence="2 3">
    <name type="scientific">Arenibacter aquaticus</name>
    <dbReference type="NCBI Taxonomy" id="2489054"/>
    <lineage>
        <taxon>Bacteria</taxon>
        <taxon>Pseudomonadati</taxon>
        <taxon>Bacteroidota</taxon>
        <taxon>Flavobacteriia</taxon>
        <taxon>Flavobacteriales</taxon>
        <taxon>Flavobacteriaceae</taxon>
        <taxon>Arenibacter</taxon>
    </lineage>
</organism>
<feature type="domain" description="DUF6876" evidence="1">
    <location>
        <begin position="7"/>
        <end position="126"/>
    </location>
</feature>
<evidence type="ECO:0000313" key="2">
    <source>
        <dbReference type="EMBL" id="RTE54128.1"/>
    </source>
</evidence>
<dbReference type="Proteomes" id="UP000267585">
    <property type="component" value="Unassembled WGS sequence"/>
</dbReference>
<name>A0A430K531_9FLAO</name>